<dbReference type="InterPro" id="IPR013087">
    <property type="entry name" value="Znf_C2H2_type"/>
</dbReference>
<dbReference type="GO" id="GO:0016787">
    <property type="term" value="F:hydrolase activity"/>
    <property type="evidence" value="ECO:0007669"/>
    <property type="project" value="UniProtKB-KW"/>
</dbReference>
<dbReference type="Pfam" id="PF00107">
    <property type="entry name" value="ADH_zinc_N"/>
    <property type="match status" value="1"/>
</dbReference>
<dbReference type="NCBIfam" id="TIGR00976">
    <property type="entry name" value="CocE_NonD"/>
    <property type="match status" value="1"/>
</dbReference>
<dbReference type="InterPro" id="IPR029058">
    <property type="entry name" value="AB_hydrolase_fold"/>
</dbReference>
<feature type="domain" description="C2H2-type" evidence="6">
    <location>
        <begin position="699"/>
        <end position="726"/>
    </location>
</feature>
<dbReference type="SUPFAM" id="SSF49785">
    <property type="entry name" value="Galactose-binding domain-like"/>
    <property type="match status" value="1"/>
</dbReference>
<comment type="caution">
    <text evidence="7">The sequence shown here is derived from an EMBL/GenBank/DDBJ whole genome shotgun (WGS) entry which is preliminary data.</text>
</comment>
<dbReference type="Gene3D" id="3.40.50.720">
    <property type="entry name" value="NAD(P)-binding Rossmann-like Domain"/>
    <property type="match status" value="1"/>
</dbReference>
<dbReference type="SMART" id="SM00939">
    <property type="entry name" value="PepX_C"/>
    <property type="match status" value="1"/>
</dbReference>
<keyword evidence="5" id="KW-0863">Zinc-finger</keyword>
<evidence type="ECO:0000256" key="2">
    <source>
        <dbReference type="ARBA" id="ARBA00022857"/>
    </source>
</evidence>
<dbReference type="Pfam" id="PF08240">
    <property type="entry name" value="ADH_N"/>
    <property type="match status" value="1"/>
</dbReference>
<keyword evidence="5" id="KW-0862">Zinc</keyword>
<dbReference type="InterPro" id="IPR036291">
    <property type="entry name" value="NAD(P)-bd_dom_sf"/>
</dbReference>
<dbReference type="Gene3D" id="3.40.50.1820">
    <property type="entry name" value="alpha/beta hydrolase"/>
    <property type="match status" value="1"/>
</dbReference>
<keyword evidence="8" id="KW-1185">Reference proteome</keyword>
<dbReference type="InterPro" id="IPR007219">
    <property type="entry name" value="XnlR_reg_dom"/>
</dbReference>
<dbReference type="Gene3D" id="1.10.3020.20">
    <property type="match status" value="1"/>
</dbReference>
<dbReference type="SUPFAM" id="SSF57667">
    <property type="entry name" value="beta-beta-alpha zinc fingers"/>
    <property type="match status" value="1"/>
</dbReference>
<gene>
    <name evidence="7" type="ORF">SCAR479_08438</name>
</gene>
<name>A0ABR2XM41_9PEZI</name>
<dbReference type="SUPFAM" id="SSF50129">
    <property type="entry name" value="GroES-like"/>
    <property type="match status" value="1"/>
</dbReference>
<evidence type="ECO:0000256" key="4">
    <source>
        <dbReference type="ARBA" id="ARBA00023242"/>
    </source>
</evidence>
<dbReference type="Gene3D" id="3.30.160.60">
    <property type="entry name" value="Classic Zinc Finger"/>
    <property type="match status" value="1"/>
</dbReference>
<dbReference type="InterPro" id="IPR013154">
    <property type="entry name" value="ADH-like_N"/>
</dbReference>
<dbReference type="InterPro" id="IPR011032">
    <property type="entry name" value="GroES-like_sf"/>
</dbReference>
<dbReference type="CDD" id="cd12148">
    <property type="entry name" value="fungal_TF_MHR"/>
    <property type="match status" value="1"/>
</dbReference>
<dbReference type="Pfam" id="PF04082">
    <property type="entry name" value="Fungal_trans"/>
    <property type="match status" value="1"/>
</dbReference>
<dbReference type="Pfam" id="PF02129">
    <property type="entry name" value="Peptidase_S15"/>
    <property type="match status" value="1"/>
</dbReference>
<sequence>MEALKAQFPELTFHPLQAPSAHPFYEYDPFNPSTRVLHVGHQKQAGRREFEVDTFFEKDVTVKMRDQAKLYADVFRPVTSDGDEKVPAIIAWSPYGKSGGGQTYENMGPFRCGVPLEKTSGYEKFEAPDPVDWCARGYAIINIDARGAGDSDGDIAFWGEQEAQDIYDTIEWASKQPWCSGSVVMAGNSWLAIAQVNFASRYSHPALKALAPWEAATDPYRDLLGRGGIPHTHFFRMIYRGLAGKGGIEDAASMLDAHPFIDEYWATKFIHTENIDVPLYLTASYTTGLHSRGSFDTFQRAKSSKKWLRVHPYQEWSDIYRPEVNDELQSFFDCYCKDAKNGWESTPPLRISLLGFNGSPVETILERPAGDYPIPGTEYQTYFLNAADCSMARSKPKDESTTSYEAHHVTDCSEFTVHFDRYTELAGYPTAKLWVSADQDHDLDVCVQIRKVAKDGKPLVSLNYMCPVPEPEVPDVNIAKFLGPDGMLRASHRVTKQTVDGRVQYAHDRAEKVAPGQVVALEIPIWPIGMVFEAGEGIMLRVAGHELRLPEVEAMRSDEPLDENVGRHQIHTGGRYDSALVVPLIRHSRIGWTRRRDGAKAGGKPPVTSLRHDYRNLEAVSPRETDRTPWISCRIVAHGTIPSFIIPTRRTTGRPSPHNVNQHAFAPRLRVQKAQLHVPGLSQIIHQIGALADTGDKPFVCSSCGRAFARSDSLTRHMRIHAKAESGQQVRAAASTNDTASLSGASDIQLSFNRTNERRVSAVHESDPAAPPEEYAFTTGAFAEFDSGLAWPDAEQLLQTIISSDWNSLTLPPEAWSTSQSNTGVVSDAQIDPRLQDSQAPPNESNDSHMAIQSLSSMITNVSSRVTSAVETLPDLTSAFLDNCLQTYFTRFNPTFPVLHRPTFVFRECSPSLLLNAIALGSLFIGTEDAVSKGETLWRLAYTAVSTSTYAMMSKNEGLRVTSQIYQSLSFNWARHCDLFDFETLAPFILPDPNDREGLVRSWKTWVSRELQLRALLGHYILDGQLSFLSGQPTSVLHTTNPLLLSSNQRLFDSQTVDDWYTEMKTVPQNHTSFRDIYGTVFESQALDPALGGSPHAWNFNTQIDVRVVLECIHALVRETQDPLYVQPTWQPPTPSDVGCALLQVRHHLEAGWSHNSVERLGLLMRWHLVGLASVSKSMAIITDLCRQYRIQQSLFRIDDAQEGRPSWSEWVDNSADAKRALLHAAAIQDIATQLPLSHINSMWTPIPIFAAATIYALFCLNGISTVALPSTVDWSVVLDVTDSGADSNSYEDKGRSKTQIFLASSIRTPSPTIGQAKNLRDTNIERLVMTQAQETMSGILVEEGGDISKLQWRTDLHVPTPDEGEVLIRNEFAGVNYMDTHFRSGRYPASYPLILGGEAAGTVVSAHPSITTYFKPGDRVAYLAKSGAYAQFSTVSTTRVVHIPDDISSAVAAVSLAQGLTALTLVQESHAVRAGEWILVHGASGGVGSQLIQMCKAANARVIGTASTAQKAEVVRGLGADFVIDTSEEDWVARTKQITEGHGAKAIFDPVGRATFDGDLEVIAKKGSLVCFGNVSGMIPPVDVLRLGGTKNIKLCYPTVFAYLTTREETQGYADGLFGMILKGEVKVDGYNVYELRDVGKAHDELEGRRSMGKIVVRVP</sequence>
<dbReference type="SUPFAM" id="SSF51735">
    <property type="entry name" value="NAD(P)-binding Rossmann-fold domains"/>
    <property type="match status" value="1"/>
</dbReference>
<dbReference type="InterPro" id="IPR036236">
    <property type="entry name" value="Znf_C2H2_sf"/>
</dbReference>
<keyword evidence="5" id="KW-0479">Metal-binding</keyword>
<dbReference type="PROSITE" id="PS00028">
    <property type="entry name" value="ZINC_FINGER_C2H2_1"/>
    <property type="match status" value="1"/>
</dbReference>
<evidence type="ECO:0000313" key="8">
    <source>
        <dbReference type="Proteomes" id="UP001465668"/>
    </source>
</evidence>
<dbReference type="Gene3D" id="2.60.120.260">
    <property type="entry name" value="Galactose-binding domain-like"/>
    <property type="match status" value="1"/>
</dbReference>
<dbReference type="InterPro" id="IPR020843">
    <property type="entry name" value="ER"/>
</dbReference>
<dbReference type="Pfam" id="PF08530">
    <property type="entry name" value="PepX_C"/>
    <property type="match status" value="1"/>
</dbReference>
<dbReference type="SMART" id="SM00829">
    <property type="entry name" value="PKS_ER"/>
    <property type="match status" value="1"/>
</dbReference>
<keyword evidence="3" id="KW-0560">Oxidoreductase</keyword>
<dbReference type="Pfam" id="PF00096">
    <property type="entry name" value="zf-C2H2"/>
    <property type="match status" value="1"/>
</dbReference>
<evidence type="ECO:0000313" key="7">
    <source>
        <dbReference type="EMBL" id="KAK9774883.1"/>
    </source>
</evidence>
<dbReference type="PANTHER" id="PTHR48106:SF13">
    <property type="entry name" value="QUINONE OXIDOREDUCTASE-RELATED"/>
    <property type="match status" value="1"/>
</dbReference>
<protein>
    <submittedName>
        <fullName evidence="7">Alpha/Beta hydrolase protein</fullName>
    </submittedName>
</protein>
<dbReference type="CDD" id="cd05286">
    <property type="entry name" value="QOR2"/>
    <property type="match status" value="1"/>
</dbReference>
<dbReference type="InterPro" id="IPR000383">
    <property type="entry name" value="Xaa-Pro-like_dom"/>
</dbReference>
<keyword evidence="4" id="KW-0539">Nucleus</keyword>
<dbReference type="Proteomes" id="UP001465668">
    <property type="component" value="Unassembled WGS sequence"/>
</dbReference>
<dbReference type="InterPro" id="IPR008979">
    <property type="entry name" value="Galactose-bd-like_sf"/>
</dbReference>
<proteinExistence type="predicted"/>
<dbReference type="InterPro" id="IPR013736">
    <property type="entry name" value="Xaa-Pro_dipept_C"/>
</dbReference>
<organism evidence="7 8">
    <name type="scientific">Seiridium cardinale</name>
    <dbReference type="NCBI Taxonomy" id="138064"/>
    <lineage>
        <taxon>Eukaryota</taxon>
        <taxon>Fungi</taxon>
        <taxon>Dikarya</taxon>
        <taxon>Ascomycota</taxon>
        <taxon>Pezizomycotina</taxon>
        <taxon>Sordariomycetes</taxon>
        <taxon>Xylariomycetidae</taxon>
        <taxon>Amphisphaeriales</taxon>
        <taxon>Sporocadaceae</taxon>
        <taxon>Seiridium</taxon>
    </lineage>
</organism>
<dbReference type="SMART" id="SM00355">
    <property type="entry name" value="ZnF_C2H2"/>
    <property type="match status" value="1"/>
</dbReference>
<dbReference type="Gene3D" id="3.90.180.10">
    <property type="entry name" value="Medium-chain alcohol dehydrogenases, catalytic domain"/>
    <property type="match status" value="1"/>
</dbReference>
<evidence type="ECO:0000256" key="3">
    <source>
        <dbReference type="ARBA" id="ARBA00023002"/>
    </source>
</evidence>
<dbReference type="PROSITE" id="PS01162">
    <property type="entry name" value="QOR_ZETA_CRYSTAL"/>
    <property type="match status" value="1"/>
</dbReference>
<keyword evidence="2" id="KW-0521">NADP</keyword>
<keyword evidence="1 7" id="KW-0378">Hydrolase</keyword>
<dbReference type="InterPro" id="IPR047618">
    <property type="entry name" value="QOR-like"/>
</dbReference>
<evidence type="ECO:0000259" key="6">
    <source>
        <dbReference type="PROSITE" id="PS50157"/>
    </source>
</evidence>
<evidence type="ECO:0000256" key="5">
    <source>
        <dbReference type="PROSITE-ProRule" id="PRU00042"/>
    </source>
</evidence>
<accession>A0ABR2XM41</accession>
<reference evidence="7 8" key="1">
    <citation type="submission" date="2024-02" db="EMBL/GenBank/DDBJ databases">
        <title>First draft genome assembly of two strains of Seiridium cardinale.</title>
        <authorList>
            <person name="Emiliani G."/>
            <person name="Scali E."/>
        </authorList>
    </citation>
    <scope>NUCLEOTIDE SEQUENCE [LARGE SCALE GENOMIC DNA]</scope>
    <source>
        <strain evidence="7 8">BM-138-000479</strain>
    </source>
</reference>
<dbReference type="InterPro" id="IPR013149">
    <property type="entry name" value="ADH-like_C"/>
</dbReference>
<dbReference type="EMBL" id="JARVKM010000038">
    <property type="protein sequence ID" value="KAK9774883.1"/>
    <property type="molecule type" value="Genomic_DNA"/>
</dbReference>
<dbReference type="SUPFAM" id="SSF53474">
    <property type="entry name" value="alpha/beta-Hydrolases"/>
    <property type="match status" value="1"/>
</dbReference>
<dbReference type="InterPro" id="IPR005674">
    <property type="entry name" value="CocE/Ser_esterase"/>
</dbReference>
<dbReference type="InterPro" id="IPR002364">
    <property type="entry name" value="Quin_OxRdtase/zeta-crystal_CS"/>
</dbReference>
<dbReference type="PROSITE" id="PS50157">
    <property type="entry name" value="ZINC_FINGER_C2H2_2"/>
    <property type="match status" value="1"/>
</dbReference>
<evidence type="ECO:0000256" key="1">
    <source>
        <dbReference type="ARBA" id="ARBA00022801"/>
    </source>
</evidence>
<dbReference type="PANTHER" id="PTHR48106">
    <property type="entry name" value="QUINONE OXIDOREDUCTASE PIG3-RELATED"/>
    <property type="match status" value="1"/>
</dbReference>